<protein>
    <submittedName>
        <fullName evidence="5">Tubulin</fullName>
    </submittedName>
</protein>
<dbReference type="GO" id="GO:0005525">
    <property type="term" value="F:GTP binding"/>
    <property type="evidence" value="ECO:0007669"/>
    <property type="project" value="UniProtKB-KW"/>
</dbReference>
<keyword evidence="3" id="KW-0547">Nucleotide-binding</keyword>
<evidence type="ECO:0000256" key="4">
    <source>
        <dbReference type="ARBA" id="ARBA00023134"/>
    </source>
</evidence>
<dbReference type="SUPFAM" id="SSF52490">
    <property type="entry name" value="Tubulin nucleotide-binding domain-like"/>
    <property type="match status" value="1"/>
</dbReference>
<dbReference type="Gene3D" id="3.40.50.1440">
    <property type="entry name" value="Tubulin/FtsZ, GTPase domain"/>
    <property type="match status" value="1"/>
</dbReference>
<dbReference type="Proteomes" id="UP000237105">
    <property type="component" value="Unassembled WGS sequence"/>
</dbReference>
<accession>A0A2P5AID5</accession>
<name>A0A2P5AID5_PARAD</name>
<dbReference type="EMBL" id="JXTB01000576">
    <property type="protein sequence ID" value="PON36287.1"/>
    <property type="molecule type" value="Genomic_DNA"/>
</dbReference>
<comment type="similarity">
    <text evidence="1">Belongs to the tubulin family.</text>
</comment>
<reference evidence="6" key="1">
    <citation type="submission" date="2016-06" db="EMBL/GenBank/DDBJ databases">
        <title>Parallel loss of symbiosis genes in relatives of nitrogen-fixing non-legume Parasponia.</title>
        <authorList>
            <person name="Van Velzen R."/>
            <person name="Holmer R."/>
            <person name="Bu F."/>
            <person name="Rutten L."/>
            <person name="Van Zeijl A."/>
            <person name="Liu W."/>
            <person name="Santuari L."/>
            <person name="Cao Q."/>
            <person name="Sharma T."/>
            <person name="Shen D."/>
            <person name="Roswanjaya Y."/>
            <person name="Wardhani T."/>
            <person name="Kalhor M.S."/>
            <person name="Jansen J."/>
            <person name="Van den Hoogen J."/>
            <person name="Gungor B."/>
            <person name="Hartog M."/>
            <person name="Hontelez J."/>
            <person name="Verver J."/>
            <person name="Yang W.-C."/>
            <person name="Schijlen E."/>
            <person name="Repin R."/>
            <person name="Schilthuizen M."/>
            <person name="Schranz E."/>
            <person name="Heidstra R."/>
            <person name="Miyata K."/>
            <person name="Fedorova E."/>
            <person name="Kohlen W."/>
            <person name="Bisseling T."/>
            <person name="Smit S."/>
            <person name="Geurts R."/>
        </authorList>
    </citation>
    <scope>NUCLEOTIDE SEQUENCE [LARGE SCALE GENOMIC DNA]</scope>
    <source>
        <strain evidence="6">cv. WU1-14</strain>
    </source>
</reference>
<dbReference type="InterPro" id="IPR036525">
    <property type="entry name" value="Tubulin/FtsZ_GTPase_sf"/>
</dbReference>
<evidence type="ECO:0000256" key="3">
    <source>
        <dbReference type="ARBA" id="ARBA00022741"/>
    </source>
</evidence>
<proteinExistence type="inferred from homology"/>
<dbReference type="InterPro" id="IPR000217">
    <property type="entry name" value="Tubulin"/>
</dbReference>
<dbReference type="GO" id="GO:0007017">
    <property type="term" value="P:microtubule-based process"/>
    <property type="evidence" value="ECO:0007669"/>
    <property type="project" value="InterPro"/>
</dbReference>
<sequence>MDFVISQPDGQMSSDKTIDEGDDAFNIFFSETGAEKHAPRVVFIDLEPTVIDESRKGLLISIWIGFGSLLITALVSKASWFSISSVAVLNLGSDPFFWSASRSAEGLYEREGLKENQQIWAYSKARREQRPLVAFSTVVALGQP</sequence>
<dbReference type="GO" id="GO:0005874">
    <property type="term" value="C:microtubule"/>
    <property type="evidence" value="ECO:0007669"/>
    <property type="project" value="UniProtKB-KW"/>
</dbReference>
<evidence type="ECO:0000313" key="6">
    <source>
        <dbReference type="Proteomes" id="UP000237105"/>
    </source>
</evidence>
<keyword evidence="6" id="KW-1185">Reference proteome</keyword>
<dbReference type="AlphaFoldDB" id="A0A2P5AID5"/>
<dbReference type="OrthoDB" id="6049624at2759"/>
<organism evidence="5 6">
    <name type="scientific">Parasponia andersonii</name>
    <name type="common">Sponia andersonii</name>
    <dbReference type="NCBI Taxonomy" id="3476"/>
    <lineage>
        <taxon>Eukaryota</taxon>
        <taxon>Viridiplantae</taxon>
        <taxon>Streptophyta</taxon>
        <taxon>Embryophyta</taxon>
        <taxon>Tracheophyta</taxon>
        <taxon>Spermatophyta</taxon>
        <taxon>Magnoliopsida</taxon>
        <taxon>eudicotyledons</taxon>
        <taxon>Gunneridae</taxon>
        <taxon>Pentapetalae</taxon>
        <taxon>rosids</taxon>
        <taxon>fabids</taxon>
        <taxon>Rosales</taxon>
        <taxon>Cannabaceae</taxon>
        <taxon>Parasponia</taxon>
    </lineage>
</organism>
<gene>
    <name evidence="5" type="ORF">PanWU01x14_329830</name>
</gene>
<evidence type="ECO:0000256" key="1">
    <source>
        <dbReference type="ARBA" id="ARBA00009636"/>
    </source>
</evidence>
<dbReference type="PANTHER" id="PTHR11588">
    <property type="entry name" value="TUBULIN"/>
    <property type="match status" value="1"/>
</dbReference>
<keyword evidence="2" id="KW-0493">Microtubule</keyword>
<evidence type="ECO:0000313" key="5">
    <source>
        <dbReference type="EMBL" id="PON36287.1"/>
    </source>
</evidence>
<evidence type="ECO:0000256" key="2">
    <source>
        <dbReference type="ARBA" id="ARBA00022701"/>
    </source>
</evidence>
<keyword evidence="4" id="KW-0342">GTP-binding</keyword>
<dbReference type="STRING" id="3476.A0A2P5AID5"/>
<comment type="caution">
    <text evidence="5">The sequence shown here is derived from an EMBL/GenBank/DDBJ whole genome shotgun (WGS) entry which is preliminary data.</text>
</comment>